<gene>
    <name evidence="2" type="ORF">ISF6_2089</name>
</gene>
<feature type="compositionally biased region" description="Basic residues" evidence="1">
    <location>
        <begin position="1"/>
        <end position="10"/>
    </location>
</feature>
<feature type="compositionally biased region" description="Low complexity" evidence="1">
    <location>
        <begin position="23"/>
        <end position="46"/>
    </location>
</feature>
<dbReference type="Proteomes" id="UP000037660">
    <property type="component" value="Unassembled WGS sequence"/>
</dbReference>
<dbReference type="STRING" id="1547922.ISF6_2089"/>
<organism evidence="2 3">
    <name type="scientific">Piscinibacter sakaiensis</name>
    <name type="common">Ideonella sakaiensis</name>
    <dbReference type="NCBI Taxonomy" id="1547922"/>
    <lineage>
        <taxon>Bacteria</taxon>
        <taxon>Pseudomonadati</taxon>
        <taxon>Pseudomonadota</taxon>
        <taxon>Betaproteobacteria</taxon>
        <taxon>Burkholderiales</taxon>
        <taxon>Sphaerotilaceae</taxon>
        <taxon>Piscinibacter</taxon>
    </lineage>
</organism>
<dbReference type="AlphaFoldDB" id="A0A0K8P136"/>
<evidence type="ECO:0000313" key="3">
    <source>
        <dbReference type="Proteomes" id="UP000037660"/>
    </source>
</evidence>
<feature type="region of interest" description="Disordered" evidence="1">
    <location>
        <begin position="1"/>
        <end position="73"/>
    </location>
</feature>
<reference evidence="2 3" key="2">
    <citation type="journal article" date="2016" name="Science">
        <title>A bacterium that degrades and assimilates poly(ethylene terephthalate).</title>
        <authorList>
            <person name="Yoshida S."/>
            <person name="Hiraga K."/>
            <person name="Takehana T."/>
            <person name="Taniguchi I."/>
            <person name="Yamaji H."/>
            <person name="Maeda Y."/>
            <person name="Toyohara K."/>
            <person name="Miyamoto K."/>
            <person name="Kimura Y."/>
            <person name="Oda K."/>
        </authorList>
    </citation>
    <scope>NUCLEOTIDE SEQUENCE [LARGE SCALE GENOMIC DNA]</scope>
    <source>
        <strain evidence="3">NBRC 110686 / TISTR 2288 / 201-F6</strain>
    </source>
</reference>
<keyword evidence="3" id="KW-1185">Reference proteome</keyword>
<protein>
    <submittedName>
        <fullName evidence="2">Uncharacterized protein</fullName>
    </submittedName>
</protein>
<accession>A0A0K8P136</accession>
<sequence>MPRRAARRRAFLPPPGDRGPGHAVTAAATPARRTATAPAARVTLRARAARRAQQRTGGLPRPRRLACRPAHPP</sequence>
<evidence type="ECO:0000256" key="1">
    <source>
        <dbReference type="SAM" id="MobiDB-lite"/>
    </source>
</evidence>
<reference evidence="3" key="1">
    <citation type="submission" date="2015-07" db="EMBL/GenBank/DDBJ databases">
        <title>Discovery of a poly(ethylene terephthalate assimilation.</title>
        <authorList>
            <person name="Yoshida S."/>
            <person name="Hiraga K."/>
            <person name="Takehana T."/>
            <person name="Taniguchi I."/>
            <person name="Yamaji H."/>
            <person name="Maeda Y."/>
            <person name="Toyohara K."/>
            <person name="Miyamoto K."/>
            <person name="Kimura Y."/>
            <person name="Oda K."/>
        </authorList>
    </citation>
    <scope>NUCLEOTIDE SEQUENCE [LARGE SCALE GENOMIC DNA]</scope>
    <source>
        <strain evidence="3">NBRC 110686 / TISTR 2288 / 201-F6</strain>
    </source>
</reference>
<evidence type="ECO:0000313" key="2">
    <source>
        <dbReference type="EMBL" id="GAP36249.1"/>
    </source>
</evidence>
<comment type="caution">
    <text evidence="2">The sequence shown here is derived from an EMBL/GenBank/DDBJ whole genome shotgun (WGS) entry which is preliminary data.</text>
</comment>
<dbReference type="EMBL" id="BBYR01000033">
    <property type="protein sequence ID" value="GAP36249.1"/>
    <property type="molecule type" value="Genomic_DNA"/>
</dbReference>
<name>A0A0K8P136_PISS1</name>
<proteinExistence type="predicted"/>